<protein>
    <submittedName>
        <fullName evidence="1">Uncharacterized protein</fullName>
    </submittedName>
</protein>
<accession>I6Z3P1</accession>
<dbReference type="AlphaFoldDB" id="I6Z3P1"/>
<proteinExistence type="predicted"/>
<reference evidence="1 2" key="1">
    <citation type="journal article" date="2013" name="PLoS ONE">
        <title>Genomic analysis of Melioribacter roseus, facultatively anaerobic organotrophic bacterium representing a novel deep lineage within Bacteriodetes/Chlorobi group.</title>
        <authorList>
            <person name="Kadnikov V.V."/>
            <person name="Mardanov A.V."/>
            <person name="Podosokorskaya O.A."/>
            <person name="Gavrilov S.N."/>
            <person name="Kublanov I.V."/>
            <person name="Beletsky A.V."/>
            <person name="Bonch-Osmolovskaya E.A."/>
            <person name="Ravin N.V."/>
        </authorList>
    </citation>
    <scope>NUCLEOTIDE SEQUENCE [LARGE SCALE GENOMIC DNA]</scope>
    <source>
        <strain evidence="2">JCM 17771 / P3M-2</strain>
    </source>
</reference>
<dbReference type="STRING" id="1191523.MROS_0522"/>
<evidence type="ECO:0000313" key="2">
    <source>
        <dbReference type="Proteomes" id="UP000009011"/>
    </source>
</evidence>
<gene>
    <name evidence="1" type="ordered locus">MROS_0522</name>
</gene>
<evidence type="ECO:0000313" key="1">
    <source>
        <dbReference type="EMBL" id="AFN73765.1"/>
    </source>
</evidence>
<keyword evidence="2" id="KW-1185">Reference proteome</keyword>
<organism evidence="1 2">
    <name type="scientific">Melioribacter roseus (strain DSM 23840 / JCM 17771 / VKM B-2668 / P3M-2)</name>
    <dbReference type="NCBI Taxonomy" id="1191523"/>
    <lineage>
        <taxon>Bacteria</taxon>
        <taxon>Pseudomonadati</taxon>
        <taxon>Ignavibacteriota</taxon>
        <taxon>Ignavibacteria</taxon>
        <taxon>Ignavibacteriales</taxon>
        <taxon>Melioribacteraceae</taxon>
        <taxon>Melioribacter</taxon>
    </lineage>
</organism>
<sequence>MTNGGLCMSLRTSGARETNFVFATPQNAGEANSNDYK</sequence>
<dbReference type="Proteomes" id="UP000009011">
    <property type="component" value="Chromosome"/>
</dbReference>
<dbReference type="EMBL" id="CP003557">
    <property type="protein sequence ID" value="AFN73765.1"/>
    <property type="molecule type" value="Genomic_DNA"/>
</dbReference>
<name>I6Z3P1_MELRP</name>
<dbReference type="KEGG" id="mro:MROS_0522"/>
<dbReference type="HOGENOM" id="CLU_3345708_0_0_10"/>